<evidence type="ECO:0000313" key="5">
    <source>
        <dbReference type="EMBL" id="HEH35907.1"/>
    </source>
</evidence>
<dbReference type="EC" id="3.1.1.96" evidence="4"/>
<dbReference type="Gene3D" id="3.40.630.50">
    <property type="entry name" value="AF0625-like"/>
    <property type="match status" value="1"/>
</dbReference>
<sequence>MKLIIGSREDKASMNIVSNLLSFDEFEKRKAGDYTLYIGEEFAIAEINERLIYADFIDEKLSNFLDFDEILFVSRHSSKDGRKIFTCHVSGNPGKSEYGGKPRSLARPSPMTIKNFMLAMKKRMDRKPDFELTLEATHHGPSEIKKPCAFYEIGSTEREWVDKEAGEIVAEAIVEAINSRRSEWKIAVGIGGTHYVPRQTEIVLETEFTFGHNFAKYTFGDLDLEILRKAIEMSSANFLIYDEKSVISEVKKLIGSIEGVEILKSKEAKKFRLREP</sequence>
<dbReference type="Pfam" id="PF04414">
    <property type="entry name" value="tRNA_deacylase"/>
    <property type="match status" value="1"/>
</dbReference>
<dbReference type="GO" id="GO:0008270">
    <property type="term" value="F:zinc ion binding"/>
    <property type="evidence" value="ECO:0007669"/>
    <property type="project" value="UniProtKB-UniRule"/>
</dbReference>
<keyword evidence="1 4" id="KW-0479">Metal-binding</keyword>
<dbReference type="Gene3D" id="3.40.50.10700">
    <property type="entry name" value="AF0625-like"/>
    <property type="match status" value="1"/>
</dbReference>
<evidence type="ECO:0000256" key="1">
    <source>
        <dbReference type="ARBA" id="ARBA00022723"/>
    </source>
</evidence>
<comment type="similarity">
    <text evidence="4">Belongs to the DtdA deacylase family.</text>
</comment>
<dbReference type="NCBIfam" id="NF003072">
    <property type="entry name" value="PRK03995.1-4"/>
    <property type="match status" value="1"/>
</dbReference>
<gene>
    <name evidence="4" type="primary">dtdA</name>
    <name evidence="5" type="ORF">ENP88_07215</name>
</gene>
<keyword evidence="2 4" id="KW-0378">Hydrolase</keyword>
<comment type="caution">
    <text evidence="5">The sequence shown here is derived from an EMBL/GenBank/DDBJ whole genome shotgun (WGS) entry which is preliminary data.</text>
</comment>
<comment type="cofactor">
    <cofactor evidence="4">
        <name>Zn(2+)</name>
        <dbReference type="ChEBI" id="CHEBI:29105"/>
    </cofactor>
    <text evidence="4">Binds 2 Zn(2+) ions per subunit.</text>
</comment>
<dbReference type="HAMAP" id="MF_00562">
    <property type="entry name" value="Deacylase_DtdA"/>
    <property type="match status" value="1"/>
</dbReference>
<dbReference type="PANTHER" id="PTHR34667">
    <property type="entry name" value="D-AMINOACYL-TRNA DEACYLASE"/>
    <property type="match status" value="1"/>
</dbReference>
<dbReference type="SUPFAM" id="SSF142535">
    <property type="entry name" value="AF0625-like"/>
    <property type="match status" value="1"/>
</dbReference>
<dbReference type="PIRSF" id="PIRSF016210">
    <property type="entry name" value="UCP016210"/>
    <property type="match status" value="1"/>
</dbReference>
<dbReference type="GO" id="GO:0019478">
    <property type="term" value="P:D-amino acid catabolic process"/>
    <property type="evidence" value="ECO:0007669"/>
    <property type="project" value="UniProtKB-UniRule"/>
</dbReference>
<comment type="subunit">
    <text evidence="4">Monomer.</text>
</comment>
<evidence type="ECO:0000256" key="3">
    <source>
        <dbReference type="ARBA" id="ARBA00022833"/>
    </source>
</evidence>
<comment type="function">
    <text evidence="4">D-aminoacyl-tRNA deacylase with broad substrate specificity. By recycling D-aminoacyl-tRNA to D-amino acids and free tRNA molecules, this enzyme counteracts the toxicity associated with the formation of D-aminoacyl-tRNA entities in vivo.</text>
</comment>
<organism evidence="5">
    <name type="scientific">Archaeoglobus fulgidus</name>
    <dbReference type="NCBI Taxonomy" id="2234"/>
    <lineage>
        <taxon>Archaea</taxon>
        <taxon>Methanobacteriati</taxon>
        <taxon>Methanobacteriota</taxon>
        <taxon>Archaeoglobi</taxon>
        <taxon>Archaeoglobales</taxon>
        <taxon>Archaeoglobaceae</taxon>
        <taxon>Archaeoglobus</taxon>
    </lineage>
</organism>
<protein>
    <recommendedName>
        <fullName evidence="4">D-aminoacyl-tRNA deacylase</fullName>
        <ecNumber evidence="4">3.1.1.96</ecNumber>
    </recommendedName>
</protein>
<dbReference type="InterPro" id="IPR007508">
    <property type="entry name" value="DtdA"/>
</dbReference>
<evidence type="ECO:0000256" key="2">
    <source>
        <dbReference type="ARBA" id="ARBA00022801"/>
    </source>
</evidence>
<proteinExistence type="inferred from homology"/>
<comment type="catalytic activity">
    <reaction evidence="4">
        <text>a D-aminoacyl-tRNA + H2O = a tRNA + a D-alpha-amino acid + H(+)</text>
        <dbReference type="Rhea" id="RHEA:13953"/>
        <dbReference type="Rhea" id="RHEA-COMP:10123"/>
        <dbReference type="Rhea" id="RHEA-COMP:10124"/>
        <dbReference type="ChEBI" id="CHEBI:15377"/>
        <dbReference type="ChEBI" id="CHEBI:15378"/>
        <dbReference type="ChEBI" id="CHEBI:59871"/>
        <dbReference type="ChEBI" id="CHEBI:78442"/>
        <dbReference type="ChEBI" id="CHEBI:79333"/>
        <dbReference type="EC" id="3.1.1.96"/>
    </reaction>
</comment>
<name>A0A7J2TJY1_ARCFL</name>
<accession>A0A7J2TJY1</accession>
<dbReference type="GO" id="GO:0051499">
    <property type="term" value="F:D-aminoacyl-tRNA deacylase activity"/>
    <property type="evidence" value="ECO:0007669"/>
    <property type="project" value="UniProtKB-UniRule"/>
</dbReference>
<keyword evidence="3 4" id="KW-0862">Zinc</keyword>
<dbReference type="EMBL" id="DSLA01000112">
    <property type="protein sequence ID" value="HEH35907.1"/>
    <property type="molecule type" value="Genomic_DNA"/>
</dbReference>
<dbReference type="PANTHER" id="PTHR34667:SF1">
    <property type="entry name" value="D-AMINOACYL-TRNA DEACYLASE"/>
    <property type="match status" value="1"/>
</dbReference>
<dbReference type="AlphaFoldDB" id="A0A7J2TJY1"/>
<dbReference type="InterPro" id="IPR018033">
    <property type="entry name" value="Deacylase_DtdA_archaea"/>
</dbReference>
<reference evidence="5" key="1">
    <citation type="journal article" date="2020" name="mSystems">
        <title>Genome- and Community-Level Interaction Insights into Carbon Utilization and Element Cycling Functions of Hydrothermarchaeota in Hydrothermal Sediment.</title>
        <authorList>
            <person name="Zhou Z."/>
            <person name="Liu Y."/>
            <person name="Xu W."/>
            <person name="Pan J."/>
            <person name="Luo Z.H."/>
            <person name="Li M."/>
        </authorList>
    </citation>
    <scope>NUCLEOTIDE SEQUENCE [LARGE SCALE GENOMIC DNA]</scope>
    <source>
        <strain evidence="5">SpSt-26</strain>
    </source>
</reference>
<comment type="catalytic activity">
    <reaction evidence="4">
        <text>glycyl-tRNA(Ala) + H2O = tRNA(Ala) + glycine + H(+)</text>
        <dbReference type="Rhea" id="RHEA:53744"/>
        <dbReference type="Rhea" id="RHEA-COMP:9657"/>
        <dbReference type="Rhea" id="RHEA-COMP:13640"/>
        <dbReference type="ChEBI" id="CHEBI:15377"/>
        <dbReference type="ChEBI" id="CHEBI:15378"/>
        <dbReference type="ChEBI" id="CHEBI:57305"/>
        <dbReference type="ChEBI" id="CHEBI:78442"/>
        <dbReference type="ChEBI" id="CHEBI:78522"/>
        <dbReference type="EC" id="3.1.1.96"/>
    </reaction>
</comment>
<evidence type="ECO:0000256" key="4">
    <source>
        <dbReference type="HAMAP-Rule" id="MF_00562"/>
    </source>
</evidence>